<gene>
    <name evidence="10" type="ORF">L9F63_002612</name>
</gene>
<reference evidence="10" key="1">
    <citation type="journal article" date="2023" name="IScience">
        <title>Live-bearing cockroach genome reveals convergent evolutionary mechanisms linked to viviparity in insects and beyond.</title>
        <authorList>
            <person name="Fouks B."/>
            <person name="Harrison M.C."/>
            <person name="Mikhailova A.A."/>
            <person name="Marchal E."/>
            <person name="English S."/>
            <person name="Carruthers M."/>
            <person name="Jennings E.C."/>
            <person name="Chiamaka E.L."/>
            <person name="Frigard R.A."/>
            <person name="Pippel M."/>
            <person name="Attardo G.M."/>
            <person name="Benoit J.B."/>
            <person name="Bornberg-Bauer E."/>
            <person name="Tobe S.S."/>
        </authorList>
    </citation>
    <scope>NUCLEOTIDE SEQUENCE</scope>
    <source>
        <strain evidence="10">Stay&amp;Tobe</strain>
    </source>
</reference>
<dbReference type="InterPro" id="IPR001254">
    <property type="entry name" value="Trypsin_dom"/>
</dbReference>
<proteinExistence type="predicted"/>
<keyword evidence="8" id="KW-0325">Glycoprotein</keyword>
<reference evidence="10" key="2">
    <citation type="submission" date="2023-05" db="EMBL/GenBank/DDBJ databases">
        <authorList>
            <person name="Fouks B."/>
        </authorList>
    </citation>
    <scope>NUCLEOTIDE SEQUENCE</scope>
    <source>
        <strain evidence="10">Stay&amp;Tobe</strain>
        <tissue evidence="10">Testes</tissue>
    </source>
</reference>
<dbReference type="InterPro" id="IPR050127">
    <property type="entry name" value="Serine_Proteases_S1"/>
</dbReference>
<dbReference type="InterPro" id="IPR009003">
    <property type="entry name" value="Peptidase_S1_PA"/>
</dbReference>
<dbReference type="GO" id="GO:0006508">
    <property type="term" value="P:proteolysis"/>
    <property type="evidence" value="ECO:0007669"/>
    <property type="project" value="UniProtKB-KW"/>
</dbReference>
<evidence type="ECO:0000256" key="1">
    <source>
        <dbReference type="ARBA" id="ARBA00004613"/>
    </source>
</evidence>
<evidence type="ECO:0000256" key="5">
    <source>
        <dbReference type="ARBA" id="ARBA00022801"/>
    </source>
</evidence>
<feature type="domain" description="Peptidase S1" evidence="9">
    <location>
        <begin position="1"/>
        <end position="97"/>
    </location>
</feature>
<evidence type="ECO:0000256" key="8">
    <source>
        <dbReference type="ARBA" id="ARBA00023180"/>
    </source>
</evidence>
<evidence type="ECO:0000256" key="3">
    <source>
        <dbReference type="ARBA" id="ARBA00022670"/>
    </source>
</evidence>
<evidence type="ECO:0000259" key="9">
    <source>
        <dbReference type="PROSITE" id="PS50240"/>
    </source>
</evidence>
<protein>
    <recommendedName>
        <fullName evidence="9">Peptidase S1 domain-containing protein</fullName>
    </recommendedName>
</protein>
<keyword evidence="5" id="KW-0378">Hydrolase</keyword>
<evidence type="ECO:0000313" key="11">
    <source>
        <dbReference type="Proteomes" id="UP001233999"/>
    </source>
</evidence>
<organism evidence="10 11">
    <name type="scientific">Diploptera punctata</name>
    <name type="common">Pacific beetle cockroach</name>
    <dbReference type="NCBI Taxonomy" id="6984"/>
    <lineage>
        <taxon>Eukaryota</taxon>
        <taxon>Metazoa</taxon>
        <taxon>Ecdysozoa</taxon>
        <taxon>Arthropoda</taxon>
        <taxon>Hexapoda</taxon>
        <taxon>Insecta</taxon>
        <taxon>Pterygota</taxon>
        <taxon>Neoptera</taxon>
        <taxon>Polyneoptera</taxon>
        <taxon>Dictyoptera</taxon>
        <taxon>Blattodea</taxon>
        <taxon>Blaberoidea</taxon>
        <taxon>Blaberidae</taxon>
        <taxon>Diplopterinae</taxon>
        <taxon>Diploptera</taxon>
    </lineage>
</organism>
<dbReference type="GO" id="GO:0005615">
    <property type="term" value="C:extracellular space"/>
    <property type="evidence" value="ECO:0007669"/>
    <property type="project" value="TreeGrafter"/>
</dbReference>
<dbReference type="PROSITE" id="PS50240">
    <property type="entry name" value="TRYPSIN_DOM"/>
    <property type="match status" value="1"/>
</dbReference>
<dbReference type="SUPFAM" id="SSF50494">
    <property type="entry name" value="Trypsin-like serine proteases"/>
    <property type="match status" value="1"/>
</dbReference>
<feature type="non-terminal residue" evidence="10">
    <location>
        <position position="98"/>
    </location>
</feature>
<sequence>GNGSTVQRQTELPVWRNYDCGWRYFQRMNSSFLCAGDGSGENDTCEGDSGGPLMLKYDGRWIQIAITSHGMECGSSFFPGVYTRVTEYMEWIEENIRE</sequence>
<dbReference type="InterPro" id="IPR033116">
    <property type="entry name" value="TRYPSIN_SER"/>
</dbReference>
<keyword evidence="7" id="KW-1015">Disulfide bond</keyword>
<name>A0AAD8ED98_DIPPU</name>
<keyword evidence="2" id="KW-0964">Secreted</keyword>
<dbReference type="Pfam" id="PF00089">
    <property type="entry name" value="Trypsin"/>
    <property type="match status" value="1"/>
</dbReference>
<dbReference type="PROSITE" id="PS00135">
    <property type="entry name" value="TRYPSIN_SER"/>
    <property type="match status" value="1"/>
</dbReference>
<dbReference type="GO" id="GO:0004252">
    <property type="term" value="F:serine-type endopeptidase activity"/>
    <property type="evidence" value="ECO:0007669"/>
    <property type="project" value="InterPro"/>
</dbReference>
<dbReference type="InterPro" id="IPR043504">
    <property type="entry name" value="Peptidase_S1_PA_chymotrypsin"/>
</dbReference>
<comment type="subcellular location">
    <subcellularLocation>
        <location evidence="1">Secreted</location>
    </subcellularLocation>
</comment>
<evidence type="ECO:0000256" key="7">
    <source>
        <dbReference type="ARBA" id="ARBA00023157"/>
    </source>
</evidence>
<evidence type="ECO:0000256" key="4">
    <source>
        <dbReference type="ARBA" id="ARBA00022729"/>
    </source>
</evidence>
<evidence type="ECO:0000256" key="2">
    <source>
        <dbReference type="ARBA" id="ARBA00022525"/>
    </source>
</evidence>
<comment type="caution">
    <text evidence="10">The sequence shown here is derived from an EMBL/GenBank/DDBJ whole genome shotgun (WGS) entry which is preliminary data.</text>
</comment>
<dbReference type="Proteomes" id="UP001233999">
    <property type="component" value="Unassembled WGS sequence"/>
</dbReference>
<dbReference type="EMBL" id="JASPKZ010007259">
    <property type="protein sequence ID" value="KAJ9585582.1"/>
    <property type="molecule type" value="Genomic_DNA"/>
</dbReference>
<dbReference type="FunFam" id="2.40.10.10:FF:000054">
    <property type="entry name" value="Complement C1r subcomponent"/>
    <property type="match status" value="1"/>
</dbReference>
<accession>A0AAD8ED98</accession>
<keyword evidence="4" id="KW-0732">Signal</keyword>
<evidence type="ECO:0000256" key="6">
    <source>
        <dbReference type="ARBA" id="ARBA00022825"/>
    </source>
</evidence>
<dbReference type="AlphaFoldDB" id="A0AAD8ED98"/>
<dbReference type="PANTHER" id="PTHR24264:SF54">
    <property type="entry name" value="PEPTIDASE S1 DOMAIN-CONTAINING PROTEIN"/>
    <property type="match status" value="1"/>
</dbReference>
<keyword evidence="11" id="KW-1185">Reference proteome</keyword>
<keyword evidence="3" id="KW-0645">Protease</keyword>
<dbReference type="PANTHER" id="PTHR24264">
    <property type="entry name" value="TRYPSIN-RELATED"/>
    <property type="match status" value="1"/>
</dbReference>
<keyword evidence="6" id="KW-0720">Serine protease</keyword>
<evidence type="ECO:0000313" key="10">
    <source>
        <dbReference type="EMBL" id="KAJ9585582.1"/>
    </source>
</evidence>
<dbReference type="Gene3D" id="2.40.10.10">
    <property type="entry name" value="Trypsin-like serine proteases"/>
    <property type="match status" value="1"/>
</dbReference>